<dbReference type="GO" id="GO:0004674">
    <property type="term" value="F:protein serine/threonine kinase activity"/>
    <property type="evidence" value="ECO:0007669"/>
    <property type="project" value="TreeGrafter"/>
</dbReference>
<protein>
    <recommendedName>
        <fullName evidence="5">Protein kinase domain-containing protein</fullName>
    </recommendedName>
</protein>
<evidence type="ECO:0000256" key="1">
    <source>
        <dbReference type="ARBA" id="ARBA00022679"/>
    </source>
</evidence>
<dbReference type="GO" id="GO:0005524">
    <property type="term" value="F:ATP binding"/>
    <property type="evidence" value="ECO:0007669"/>
    <property type="project" value="UniProtKB-KW"/>
</dbReference>
<evidence type="ECO:0000313" key="6">
    <source>
        <dbReference type="EMBL" id="VVW87398.1"/>
    </source>
</evidence>
<evidence type="ECO:0000256" key="2">
    <source>
        <dbReference type="ARBA" id="ARBA00022741"/>
    </source>
</evidence>
<evidence type="ECO:0000256" key="3">
    <source>
        <dbReference type="ARBA" id="ARBA00022777"/>
    </source>
</evidence>
<feature type="domain" description="Protein kinase" evidence="5">
    <location>
        <begin position="1"/>
        <end position="66"/>
    </location>
</feature>
<dbReference type="Gene3D" id="1.10.510.10">
    <property type="entry name" value="Transferase(Phosphotransferase) domain 1"/>
    <property type="match status" value="1"/>
</dbReference>
<reference evidence="6" key="1">
    <citation type="submission" date="2019-09" db="EMBL/GenBank/DDBJ databases">
        <authorList>
            <person name="Zhang L."/>
        </authorList>
    </citation>
    <scope>NUCLEOTIDE SEQUENCE</scope>
</reference>
<keyword evidence="1" id="KW-0808">Transferase</keyword>
<dbReference type="PANTHER" id="PTHR43289">
    <property type="entry name" value="MITOGEN-ACTIVATED PROTEIN KINASE KINASE KINASE 20-RELATED"/>
    <property type="match status" value="1"/>
</dbReference>
<dbReference type="AlphaFoldDB" id="A0A5K1HJY5"/>
<name>A0A5K1HJY5_9MAGN</name>
<accession>A0A5K1HJY5</accession>
<evidence type="ECO:0000259" key="5">
    <source>
        <dbReference type="PROSITE" id="PS50011"/>
    </source>
</evidence>
<keyword evidence="3" id="KW-0418">Kinase</keyword>
<dbReference type="InterPro" id="IPR000719">
    <property type="entry name" value="Prot_kinase_dom"/>
</dbReference>
<keyword evidence="2" id="KW-0547">Nucleotide-binding</keyword>
<dbReference type="PROSITE" id="PS50011">
    <property type="entry name" value="PROTEIN_KINASE_DOM"/>
    <property type="match status" value="1"/>
</dbReference>
<dbReference type="PANTHER" id="PTHR43289:SF6">
    <property type="entry name" value="SERINE_THREONINE-PROTEIN KINASE NEKL-3"/>
    <property type="match status" value="1"/>
</dbReference>
<dbReference type="SUPFAM" id="SSF56112">
    <property type="entry name" value="Protein kinase-like (PK-like)"/>
    <property type="match status" value="1"/>
</dbReference>
<dbReference type="Pfam" id="PF00069">
    <property type="entry name" value="Pkinase"/>
    <property type="match status" value="1"/>
</dbReference>
<gene>
    <name evidence="6" type="ORF">NYM_LOCUS29802</name>
</gene>
<dbReference type="EMBL" id="LR722067">
    <property type="protein sequence ID" value="VVW87398.1"/>
    <property type="molecule type" value="Genomic_DNA"/>
</dbReference>
<sequence>MIDARGHIALIDFGLAKELDNEDDYAESFLGTPLYLAPERFLGGGSINFKSDIYGVGCIFYEMLHG</sequence>
<proteinExistence type="predicted"/>
<dbReference type="InterPro" id="IPR011009">
    <property type="entry name" value="Kinase-like_dom_sf"/>
</dbReference>
<keyword evidence="4" id="KW-0067">ATP-binding</keyword>
<evidence type="ECO:0000256" key="4">
    <source>
        <dbReference type="ARBA" id="ARBA00022840"/>
    </source>
</evidence>
<organism evidence="6">
    <name type="scientific">Nymphaea colorata</name>
    <name type="common">pocket water lily</name>
    <dbReference type="NCBI Taxonomy" id="210225"/>
    <lineage>
        <taxon>Eukaryota</taxon>
        <taxon>Viridiplantae</taxon>
        <taxon>Streptophyta</taxon>
        <taxon>Embryophyta</taxon>
        <taxon>Tracheophyta</taxon>
        <taxon>Spermatophyta</taxon>
        <taxon>Magnoliopsida</taxon>
        <taxon>Nymphaeales</taxon>
        <taxon>Nymphaeaceae</taxon>
        <taxon>Nymphaea</taxon>
    </lineage>
</organism>